<organism evidence="2 3">
    <name type="scientific">Liparis tanakae</name>
    <name type="common">Tanaka's snailfish</name>
    <dbReference type="NCBI Taxonomy" id="230148"/>
    <lineage>
        <taxon>Eukaryota</taxon>
        <taxon>Metazoa</taxon>
        <taxon>Chordata</taxon>
        <taxon>Craniata</taxon>
        <taxon>Vertebrata</taxon>
        <taxon>Euteleostomi</taxon>
        <taxon>Actinopterygii</taxon>
        <taxon>Neopterygii</taxon>
        <taxon>Teleostei</taxon>
        <taxon>Neoteleostei</taxon>
        <taxon>Acanthomorphata</taxon>
        <taxon>Eupercaria</taxon>
        <taxon>Perciformes</taxon>
        <taxon>Cottioidei</taxon>
        <taxon>Cottales</taxon>
        <taxon>Liparidae</taxon>
        <taxon>Liparis</taxon>
    </lineage>
</organism>
<feature type="compositionally biased region" description="Basic and acidic residues" evidence="1">
    <location>
        <begin position="118"/>
        <end position="128"/>
    </location>
</feature>
<evidence type="ECO:0000313" key="2">
    <source>
        <dbReference type="EMBL" id="TNN73251.1"/>
    </source>
</evidence>
<feature type="compositionally biased region" description="Acidic residues" evidence="1">
    <location>
        <begin position="108"/>
        <end position="117"/>
    </location>
</feature>
<comment type="caution">
    <text evidence="2">The sequence shown here is derived from an EMBL/GenBank/DDBJ whole genome shotgun (WGS) entry which is preliminary data.</text>
</comment>
<accession>A0A4Z2I664</accession>
<protein>
    <submittedName>
        <fullName evidence="2">Uncharacterized protein</fullName>
    </submittedName>
</protein>
<feature type="region of interest" description="Disordered" evidence="1">
    <location>
        <begin position="108"/>
        <end position="159"/>
    </location>
</feature>
<dbReference type="EMBL" id="SRLO01000126">
    <property type="protein sequence ID" value="TNN73251.1"/>
    <property type="molecule type" value="Genomic_DNA"/>
</dbReference>
<sequence>MVMHWKTVSMAKKTLSKLVMPPFGPSHLPRQSVPFPKQKRPLPANAHGDGSSSTMRPGERGGGEGAALSQHTHEIWATDYKSGRAPRAQTCAAGVARLVHPADEELQADDGVDDDDEHDQHADRDQSHRNKHAAERKHSKRRTWHSGYEPERSQHPECSESFDIEASGFSRSVMGLPWLMKRWQMQIVTTRGGTIPDDDDDEIEQVPPAADVGAGVHDQAVGEDFSEGLDGEDDEEDVLDLFLRGKRKGKQAQRTMSVQNEYKKQVELLNVRPQTHQLVVGRVGVVIGVRLGDAHGHAVGKNGQQNENIKWLEECS</sequence>
<feature type="region of interest" description="Disordered" evidence="1">
    <location>
        <begin position="27"/>
        <end position="68"/>
    </location>
</feature>
<reference evidence="2 3" key="1">
    <citation type="submission" date="2019-03" db="EMBL/GenBank/DDBJ databases">
        <title>First draft genome of Liparis tanakae, snailfish: a comprehensive survey of snailfish specific genes.</title>
        <authorList>
            <person name="Kim W."/>
            <person name="Song I."/>
            <person name="Jeong J.-H."/>
            <person name="Kim D."/>
            <person name="Kim S."/>
            <person name="Ryu S."/>
            <person name="Song J.Y."/>
            <person name="Lee S.K."/>
        </authorList>
    </citation>
    <scope>NUCLEOTIDE SEQUENCE [LARGE SCALE GENOMIC DNA]</scope>
    <source>
        <tissue evidence="2">Muscle</tissue>
    </source>
</reference>
<evidence type="ECO:0000256" key="1">
    <source>
        <dbReference type="SAM" id="MobiDB-lite"/>
    </source>
</evidence>
<keyword evidence="3" id="KW-1185">Reference proteome</keyword>
<feature type="compositionally biased region" description="Basic and acidic residues" evidence="1">
    <location>
        <begin position="148"/>
        <end position="158"/>
    </location>
</feature>
<feature type="compositionally biased region" description="Basic residues" evidence="1">
    <location>
        <begin position="129"/>
        <end position="144"/>
    </location>
</feature>
<name>A0A4Z2I664_9TELE</name>
<proteinExistence type="predicted"/>
<dbReference type="AlphaFoldDB" id="A0A4Z2I664"/>
<gene>
    <name evidence="2" type="ORF">EYF80_016414</name>
</gene>
<dbReference type="Proteomes" id="UP000314294">
    <property type="component" value="Unassembled WGS sequence"/>
</dbReference>
<evidence type="ECO:0000313" key="3">
    <source>
        <dbReference type="Proteomes" id="UP000314294"/>
    </source>
</evidence>